<gene>
    <name evidence="2" type="ORF">CAPTEDRAFT_185055</name>
</gene>
<sequence length="382" mass="43583">MSKYPQMEWPDGGADAAELFRLFKQKMNLVCENNEITDPTKIARKIKIGLGDEDFHRLNASGLTETEQKDPEKIWTFFKIHLRRKQPIQDKPPENVLTVATHTPLANALHTHQNAGTIIAWDTGRSSAEKQSNSQPPAAIHKLQDTTQQHPSMTSHSKSRTATTDSSEKSPLVTGIQRLSSSGIQRCNAAWQQQKISMDTNNVLRSGRARSSDSRSSVLRAAKTELLISRSILPMLPQRTDRYQEHIHQRMEANKERQRQYHDRHAGSKLCPLVLEQQIRVTNHQGTWAPARMIRKGNEPRSYVIETANGNRLRRNRRHLRPARHDCQNTDHAYQATGTCIKDQSTEIPEQTPEQVPTAQHPHEVVTRTGSVSRQPDWFRPR</sequence>
<evidence type="ECO:0000256" key="1">
    <source>
        <dbReference type="SAM" id="MobiDB-lite"/>
    </source>
</evidence>
<dbReference type="PANTHER" id="PTHR33244:SF3">
    <property type="entry name" value="PEPTIDASE A2 DOMAIN-CONTAINING PROTEIN"/>
    <property type="match status" value="1"/>
</dbReference>
<accession>R7TBM8</accession>
<evidence type="ECO:0000313" key="3">
    <source>
        <dbReference type="EnsemblMetazoa" id="CapteP185055"/>
    </source>
</evidence>
<feature type="region of interest" description="Disordered" evidence="1">
    <location>
        <begin position="143"/>
        <end position="173"/>
    </location>
</feature>
<organism evidence="2">
    <name type="scientific">Capitella teleta</name>
    <name type="common">Polychaete worm</name>
    <dbReference type="NCBI Taxonomy" id="283909"/>
    <lineage>
        <taxon>Eukaryota</taxon>
        <taxon>Metazoa</taxon>
        <taxon>Spiralia</taxon>
        <taxon>Lophotrochozoa</taxon>
        <taxon>Annelida</taxon>
        <taxon>Polychaeta</taxon>
        <taxon>Sedentaria</taxon>
        <taxon>Scolecida</taxon>
        <taxon>Capitellidae</taxon>
        <taxon>Capitella</taxon>
    </lineage>
</organism>
<dbReference type="OrthoDB" id="6149201at2759"/>
<reference evidence="2 4" key="2">
    <citation type="journal article" date="2013" name="Nature">
        <title>Insights into bilaterian evolution from three spiralian genomes.</title>
        <authorList>
            <person name="Simakov O."/>
            <person name="Marletaz F."/>
            <person name="Cho S.J."/>
            <person name="Edsinger-Gonzales E."/>
            <person name="Havlak P."/>
            <person name="Hellsten U."/>
            <person name="Kuo D.H."/>
            <person name="Larsson T."/>
            <person name="Lv J."/>
            <person name="Arendt D."/>
            <person name="Savage R."/>
            <person name="Osoegawa K."/>
            <person name="de Jong P."/>
            <person name="Grimwood J."/>
            <person name="Chapman J.A."/>
            <person name="Shapiro H."/>
            <person name="Aerts A."/>
            <person name="Otillar R.P."/>
            <person name="Terry A.Y."/>
            <person name="Boore J.L."/>
            <person name="Grigoriev I.V."/>
            <person name="Lindberg D.R."/>
            <person name="Seaver E.C."/>
            <person name="Weisblat D.A."/>
            <person name="Putnam N.H."/>
            <person name="Rokhsar D.S."/>
        </authorList>
    </citation>
    <scope>NUCLEOTIDE SEQUENCE</scope>
    <source>
        <strain evidence="2 4">I ESC-2004</strain>
    </source>
</reference>
<reference evidence="4" key="1">
    <citation type="submission" date="2012-12" db="EMBL/GenBank/DDBJ databases">
        <authorList>
            <person name="Hellsten U."/>
            <person name="Grimwood J."/>
            <person name="Chapman J.A."/>
            <person name="Shapiro H."/>
            <person name="Aerts A."/>
            <person name="Otillar R.P."/>
            <person name="Terry A.Y."/>
            <person name="Boore J.L."/>
            <person name="Simakov O."/>
            <person name="Marletaz F."/>
            <person name="Cho S.-J."/>
            <person name="Edsinger-Gonzales E."/>
            <person name="Havlak P."/>
            <person name="Kuo D.-H."/>
            <person name="Larsson T."/>
            <person name="Lv J."/>
            <person name="Arendt D."/>
            <person name="Savage R."/>
            <person name="Osoegawa K."/>
            <person name="de Jong P."/>
            <person name="Lindberg D.R."/>
            <person name="Seaver E.C."/>
            <person name="Weisblat D.A."/>
            <person name="Putnam N.H."/>
            <person name="Grigoriev I.V."/>
            <person name="Rokhsar D.S."/>
        </authorList>
    </citation>
    <scope>NUCLEOTIDE SEQUENCE</scope>
    <source>
        <strain evidence="4">I ESC-2004</strain>
    </source>
</reference>
<feature type="compositionally biased region" description="Polar residues" evidence="1">
    <location>
        <begin position="348"/>
        <end position="358"/>
    </location>
</feature>
<evidence type="ECO:0000313" key="4">
    <source>
        <dbReference type="Proteomes" id="UP000014760"/>
    </source>
</evidence>
<evidence type="ECO:0000313" key="2">
    <source>
        <dbReference type="EMBL" id="ELT91138.1"/>
    </source>
</evidence>
<protein>
    <submittedName>
        <fullName evidence="2 3">Uncharacterized protein</fullName>
    </submittedName>
</protein>
<dbReference type="STRING" id="283909.R7TBM8"/>
<dbReference type="EMBL" id="AMQN01013948">
    <property type="status" value="NOT_ANNOTATED_CDS"/>
    <property type="molecule type" value="Genomic_DNA"/>
</dbReference>
<dbReference type="HOGENOM" id="CLU_840044_0_0_1"/>
<dbReference type="PANTHER" id="PTHR33244">
    <property type="entry name" value="INTEGRASE CATALYTIC DOMAIN-CONTAINING PROTEIN-RELATED"/>
    <property type="match status" value="1"/>
</dbReference>
<feature type="compositionally biased region" description="Polar residues" evidence="1">
    <location>
        <begin position="145"/>
        <end position="165"/>
    </location>
</feature>
<dbReference type="AlphaFoldDB" id="R7TBM8"/>
<keyword evidence="4" id="KW-1185">Reference proteome</keyword>
<feature type="region of interest" description="Disordered" evidence="1">
    <location>
        <begin position="348"/>
        <end position="382"/>
    </location>
</feature>
<dbReference type="EMBL" id="KB310625">
    <property type="protein sequence ID" value="ELT91138.1"/>
    <property type="molecule type" value="Genomic_DNA"/>
</dbReference>
<name>R7TBM8_CAPTE</name>
<dbReference type="EnsemblMetazoa" id="CapteT185055">
    <property type="protein sequence ID" value="CapteP185055"/>
    <property type="gene ID" value="CapteG185055"/>
</dbReference>
<proteinExistence type="predicted"/>
<reference evidence="3" key="3">
    <citation type="submission" date="2015-06" db="UniProtKB">
        <authorList>
            <consortium name="EnsemblMetazoa"/>
        </authorList>
    </citation>
    <scope>IDENTIFICATION</scope>
</reference>
<dbReference type="Proteomes" id="UP000014760">
    <property type="component" value="Unassembled WGS sequence"/>
</dbReference>